<keyword evidence="3" id="KW-0645">Protease</keyword>
<protein>
    <submittedName>
        <fullName evidence="9">Accessory gene regulator B family protein</fullName>
    </submittedName>
</protein>
<keyword evidence="10" id="KW-1185">Reference proteome</keyword>
<dbReference type="Proteomes" id="UP000604730">
    <property type="component" value="Unassembled WGS sequence"/>
</dbReference>
<dbReference type="SMART" id="SM00793">
    <property type="entry name" value="AgrB"/>
    <property type="match status" value="1"/>
</dbReference>
<name>A0ABS1IXR5_9FIRM</name>
<proteinExistence type="predicted"/>
<evidence type="ECO:0000313" key="10">
    <source>
        <dbReference type="Proteomes" id="UP000604730"/>
    </source>
</evidence>
<sequence length="189" mass="21149">MEALSEKIITNIIKGGEPIAYSRDVYVYGLTQLFRILLNLFTTIIIGFGMGMLPESLVFVVCLMLIRSYSGGYHSNSPLRCYLISVIAVIIALGSIKLSVWNVYSSVMLMVISNTILLLYAPIGHRNKLLDDIETLVYKRRLRWILMVVAVINMIFMYSNQITLAFAGTSAVILSAMMLLVPLQFIIDG</sequence>
<feature type="transmembrane region" description="Helical" evidence="8">
    <location>
        <begin position="142"/>
        <end position="159"/>
    </location>
</feature>
<evidence type="ECO:0000256" key="6">
    <source>
        <dbReference type="ARBA" id="ARBA00022989"/>
    </source>
</evidence>
<keyword evidence="6 8" id="KW-1133">Transmembrane helix</keyword>
<evidence type="ECO:0000256" key="7">
    <source>
        <dbReference type="ARBA" id="ARBA00023136"/>
    </source>
</evidence>
<feature type="transmembrane region" description="Helical" evidence="8">
    <location>
        <begin position="102"/>
        <end position="121"/>
    </location>
</feature>
<feature type="transmembrane region" description="Helical" evidence="8">
    <location>
        <begin position="165"/>
        <end position="187"/>
    </location>
</feature>
<evidence type="ECO:0000256" key="3">
    <source>
        <dbReference type="ARBA" id="ARBA00022670"/>
    </source>
</evidence>
<keyword evidence="2" id="KW-0673">Quorum sensing</keyword>
<feature type="transmembrane region" description="Helical" evidence="8">
    <location>
        <begin position="78"/>
        <end position="96"/>
    </location>
</feature>
<evidence type="ECO:0000256" key="8">
    <source>
        <dbReference type="SAM" id="Phobius"/>
    </source>
</evidence>
<keyword evidence="7 8" id="KW-0472">Membrane</keyword>
<feature type="transmembrane region" description="Helical" evidence="8">
    <location>
        <begin position="36"/>
        <end position="66"/>
    </location>
</feature>
<gene>
    <name evidence="9" type="ORF">JJN12_02675</name>
</gene>
<reference evidence="9 10" key="1">
    <citation type="submission" date="2021-01" db="EMBL/GenBank/DDBJ databases">
        <title>Isolation and description of Catonella massiliensis sp. nov., a novel Catonella species, isolated from a stable periodontitis subject.</title>
        <authorList>
            <person name="Antezack A."/>
            <person name="Boxberger M."/>
            <person name="La Scola B."/>
            <person name="Monnet-Corti V."/>
        </authorList>
    </citation>
    <scope>NUCLEOTIDE SEQUENCE [LARGE SCALE GENOMIC DNA]</scope>
    <source>
        <strain evidence="9 10">Marseille-Q4567</strain>
    </source>
</reference>
<keyword evidence="4 8" id="KW-0812">Transmembrane</keyword>
<dbReference type="EMBL" id="JAEPRJ010000001">
    <property type="protein sequence ID" value="MBK5896691.1"/>
    <property type="molecule type" value="Genomic_DNA"/>
</dbReference>
<organism evidence="9 10">
    <name type="scientific">Catonella massiliensis</name>
    <dbReference type="NCBI Taxonomy" id="2799636"/>
    <lineage>
        <taxon>Bacteria</taxon>
        <taxon>Bacillati</taxon>
        <taxon>Bacillota</taxon>
        <taxon>Clostridia</taxon>
        <taxon>Lachnospirales</taxon>
        <taxon>Lachnospiraceae</taxon>
        <taxon>Catonella</taxon>
    </lineage>
</organism>
<evidence type="ECO:0000313" key="9">
    <source>
        <dbReference type="EMBL" id="MBK5896691.1"/>
    </source>
</evidence>
<evidence type="ECO:0000256" key="2">
    <source>
        <dbReference type="ARBA" id="ARBA00022654"/>
    </source>
</evidence>
<keyword evidence="5" id="KW-0378">Hydrolase</keyword>
<dbReference type="RefSeq" id="WP_208428249.1">
    <property type="nucleotide sequence ID" value="NZ_JAEPRJ010000001.1"/>
</dbReference>
<comment type="caution">
    <text evidence="9">The sequence shown here is derived from an EMBL/GenBank/DDBJ whole genome shotgun (WGS) entry which is preliminary data.</text>
</comment>
<evidence type="ECO:0000256" key="1">
    <source>
        <dbReference type="ARBA" id="ARBA00022475"/>
    </source>
</evidence>
<dbReference type="InterPro" id="IPR006741">
    <property type="entry name" value="AgrB"/>
</dbReference>
<keyword evidence="1" id="KW-1003">Cell membrane</keyword>
<evidence type="ECO:0000256" key="5">
    <source>
        <dbReference type="ARBA" id="ARBA00022801"/>
    </source>
</evidence>
<dbReference type="Pfam" id="PF04647">
    <property type="entry name" value="AgrB"/>
    <property type="match status" value="1"/>
</dbReference>
<evidence type="ECO:0000256" key="4">
    <source>
        <dbReference type="ARBA" id="ARBA00022692"/>
    </source>
</evidence>
<accession>A0ABS1IXR5</accession>